<dbReference type="InterPro" id="IPR017884">
    <property type="entry name" value="SANT_dom"/>
</dbReference>
<dbReference type="PANTHER" id="PTHR13992">
    <property type="entry name" value="NUCLEAR RECEPTOR CO-REPRESSOR RELATED NCOR"/>
    <property type="match status" value="1"/>
</dbReference>
<feature type="region of interest" description="Disordered" evidence="1">
    <location>
        <begin position="202"/>
        <end position="222"/>
    </location>
</feature>
<dbReference type="PROSITE" id="PS51293">
    <property type="entry name" value="SANT"/>
    <property type="match status" value="1"/>
</dbReference>
<feature type="compositionally biased region" description="Polar residues" evidence="1">
    <location>
        <begin position="847"/>
        <end position="876"/>
    </location>
</feature>
<feature type="domain" description="Myb-like" evidence="2">
    <location>
        <begin position="641"/>
        <end position="691"/>
    </location>
</feature>
<comment type="caution">
    <text evidence="5">The sequence shown here is derived from an EMBL/GenBank/DDBJ whole genome shotgun (WGS) entry which is preliminary data.</text>
</comment>
<evidence type="ECO:0000256" key="1">
    <source>
        <dbReference type="SAM" id="MobiDB-lite"/>
    </source>
</evidence>
<dbReference type="AlphaFoldDB" id="A0A5C5G3C7"/>
<feature type="compositionally biased region" description="Low complexity" evidence="1">
    <location>
        <begin position="901"/>
        <end position="945"/>
    </location>
</feature>
<feature type="compositionally biased region" description="Basic residues" evidence="1">
    <location>
        <begin position="410"/>
        <end position="419"/>
    </location>
</feature>
<dbReference type="InterPro" id="IPR017930">
    <property type="entry name" value="Myb_dom"/>
</dbReference>
<dbReference type="InterPro" id="IPR009057">
    <property type="entry name" value="Homeodomain-like_sf"/>
</dbReference>
<feature type="compositionally biased region" description="Low complexity" evidence="1">
    <location>
        <begin position="755"/>
        <end position="764"/>
    </location>
</feature>
<feature type="region of interest" description="Disordered" evidence="1">
    <location>
        <begin position="729"/>
        <end position="806"/>
    </location>
</feature>
<accession>A0A5C5G3C7</accession>
<dbReference type="PANTHER" id="PTHR13992:SF39">
    <property type="entry name" value="SMRTER, ISOFORM G"/>
    <property type="match status" value="1"/>
</dbReference>
<keyword evidence="6" id="KW-1185">Reference proteome</keyword>
<feature type="compositionally biased region" description="Basic and acidic residues" evidence="1">
    <location>
        <begin position="85"/>
        <end position="94"/>
    </location>
</feature>
<dbReference type="Gene3D" id="1.20.58.1880">
    <property type="match status" value="1"/>
</dbReference>
<dbReference type="GO" id="GO:0034967">
    <property type="term" value="C:Set3 complex"/>
    <property type="evidence" value="ECO:0007669"/>
    <property type="project" value="TreeGrafter"/>
</dbReference>
<feature type="region of interest" description="Disordered" evidence="1">
    <location>
        <begin position="620"/>
        <end position="646"/>
    </location>
</feature>
<dbReference type="InterPro" id="IPR051571">
    <property type="entry name" value="N-CoR_corepressor"/>
</dbReference>
<dbReference type="GO" id="GO:0006357">
    <property type="term" value="P:regulation of transcription by RNA polymerase II"/>
    <property type="evidence" value="ECO:0007669"/>
    <property type="project" value="TreeGrafter"/>
</dbReference>
<dbReference type="OrthoDB" id="10258692at2759"/>
<sequence>MPAAEPALPHAPAPVAQAPGPAAADDVEMAEAQLPPAVREDVEMRDAERVAESADVRHAQPEAPAPPSPHPTDELHRHSPTTPQEQEHEHDDVRSSSPRPADGDGDEQAMDPRDSLEEQRLKLTGGVVIPLASAAERDAFFSTTWASLDEPHQRLSAALFDVFAARDDRRRDKAIALRREYKALNDDWRAHCARLDQIRDRVHRREQQHQQPLSSLTAPQTPSIDSAGMPFYPEPVTPGPTIGGGGGGGGGLFGGGIISSRANRRSAGGAGLAFGGYGDAVRSEAEFLEILASLETADLRDPDARAARTAAVVPDMVIDASERREVLELALDDERYRVDDPVDTYGIDRPLDVWTEAEVETFCKRYAANPKQFGKIAADLPDKSTAQCVLFYYRMKNTIDFRSLSDRRGRDGRRKKAKKRPEGGKGSSLLSNLNKKPRIAAQAPLPVDERDDEDDGESAPTSPRLGGGGGGGPRREAAGAAVFTPGPSLVRARPRPQPSATVSAQEDNALDDLNASTRPNTASMPKPSSAPASGTPGTTSAQLLPSEGTMEAAEALGALGAFSGAAGGNNDDDAGGGDDPMQTDDLATPKARVRKPRSAALASTAASAAELDAILGTDDTALGTDLGGVGDKAGPGAKPKRRSNTSSYWTVAERNEIVRLLGVHGTDWKKVAEGLGNKTWVQCRNWYQNNAKKQGLVDIVNESDGVELDGPVAVEHFGNGTLLQEQMTRTNGPSLPRAGFFEAPDRQQLPPLPSLEPSSRRSSSGKAGMHIRNMLNDEGDEEGATTPVREDWFGTDGGDGASVTTEDDPEAAFAAQANAPLVAKLDRRALEDMRPSSAPQAIESVHSHQQQSPPPNGSLSSLFRTTQRLPSFPSSLSERRLEGQPRMPPFSSTQQSTWSRSPASASPFPTFVASPAPSASPLTPAQPTTEYYRRAATYETAARTAPGTPDYFTAKPYGTRYARSVDPPGSAPAIVPYVPTQQRQQQGQPQQLAASYPPPPPAHHRPHHQPPAPPPHSQWSHDPTRR</sequence>
<dbReference type="Proteomes" id="UP000311382">
    <property type="component" value="Unassembled WGS sequence"/>
</dbReference>
<feature type="compositionally biased region" description="Basic and acidic residues" evidence="1">
    <location>
        <begin position="38"/>
        <end position="60"/>
    </location>
</feature>
<dbReference type="Gene3D" id="1.10.10.60">
    <property type="entry name" value="Homeodomain-like"/>
    <property type="match status" value="1"/>
</dbReference>
<feature type="region of interest" description="Disordered" evidence="1">
    <location>
        <begin position="567"/>
        <end position="597"/>
    </location>
</feature>
<feature type="domain" description="HTH myb-type" evidence="4">
    <location>
        <begin position="649"/>
        <end position="695"/>
    </location>
</feature>
<feature type="region of interest" description="Disordered" evidence="1">
    <location>
        <begin position="404"/>
        <end position="544"/>
    </location>
</feature>
<dbReference type="STRING" id="5288.A0A5C5G3C7"/>
<dbReference type="PROSITE" id="PS50090">
    <property type="entry name" value="MYB_LIKE"/>
    <property type="match status" value="1"/>
</dbReference>
<dbReference type="PROSITE" id="PS51294">
    <property type="entry name" value="HTH_MYB"/>
    <property type="match status" value="1"/>
</dbReference>
<dbReference type="SMART" id="SM00717">
    <property type="entry name" value="SANT"/>
    <property type="match status" value="2"/>
</dbReference>
<feature type="region of interest" description="Disordered" evidence="1">
    <location>
        <begin position="832"/>
        <end position="1026"/>
    </location>
</feature>
<feature type="compositionally biased region" description="Low complexity" evidence="1">
    <location>
        <begin position="522"/>
        <end position="533"/>
    </location>
</feature>
<evidence type="ECO:0000259" key="2">
    <source>
        <dbReference type="PROSITE" id="PS50090"/>
    </source>
</evidence>
<feature type="compositionally biased region" description="Low complexity" evidence="1">
    <location>
        <begin position="981"/>
        <end position="995"/>
    </location>
</feature>
<evidence type="ECO:0000313" key="6">
    <source>
        <dbReference type="Proteomes" id="UP000311382"/>
    </source>
</evidence>
<evidence type="ECO:0000313" key="5">
    <source>
        <dbReference type="EMBL" id="TNY23455.1"/>
    </source>
</evidence>
<feature type="compositionally biased region" description="Low complexity" evidence="1">
    <location>
        <begin position="1"/>
        <end position="24"/>
    </location>
</feature>
<reference evidence="5 6" key="1">
    <citation type="submission" date="2019-03" db="EMBL/GenBank/DDBJ databases">
        <title>Rhodosporidium diobovatum UCD-FST 08-225 genome sequencing, assembly, and annotation.</title>
        <authorList>
            <person name="Fakankun I.U."/>
            <person name="Fristensky B."/>
            <person name="Levin D.B."/>
        </authorList>
    </citation>
    <scope>NUCLEOTIDE SEQUENCE [LARGE SCALE GENOMIC DNA]</scope>
    <source>
        <strain evidence="5 6">UCD-FST 08-225</strain>
    </source>
</reference>
<dbReference type="Pfam" id="PF00249">
    <property type="entry name" value="Myb_DNA-binding"/>
    <property type="match status" value="1"/>
</dbReference>
<proteinExistence type="predicted"/>
<feature type="region of interest" description="Disordered" evidence="1">
    <location>
        <begin position="1"/>
        <end position="113"/>
    </location>
</feature>
<feature type="domain" description="SANT" evidence="3">
    <location>
        <begin position="349"/>
        <end position="400"/>
    </location>
</feature>
<evidence type="ECO:0000259" key="3">
    <source>
        <dbReference type="PROSITE" id="PS51293"/>
    </source>
</evidence>
<dbReference type="InterPro" id="IPR001005">
    <property type="entry name" value="SANT/Myb"/>
</dbReference>
<dbReference type="SUPFAM" id="SSF46689">
    <property type="entry name" value="Homeodomain-like"/>
    <property type="match status" value="2"/>
</dbReference>
<evidence type="ECO:0008006" key="7">
    <source>
        <dbReference type="Google" id="ProtNLM"/>
    </source>
</evidence>
<feature type="compositionally biased region" description="Polar residues" evidence="1">
    <location>
        <begin position="209"/>
        <end position="222"/>
    </location>
</feature>
<name>A0A5C5G3C7_9BASI</name>
<organism evidence="5 6">
    <name type="scientific">Rhodotorula diobovata</name>
    <dbReference type="NCBI Taxonomy" id="5288"/>
    <lineage>
        <taxon>Eukaryota</taxon>
        <taxon>Fungi</taxon>
        <taxon>Dikarya</taxon>
        <taxon>Basidiomycota</taxon>
        <taxon>Pucciniomycotina</taxon>
        <taxon>Microbotryomycetes</taxon>
        <taxon>Sporidiobolales</taxon>
        <taxon>Sporidiobolaceae</taxon>
        <taxon>Rhodotorula</taxon>
    </lineage>
</organism>
<evidence type="ECO:0000259" key="4">
    <source>
        <dbReference type="PROSITE" id="PS51294"/>
    </source>
</evidence>
<dbReference type="EMBL" id="SOZI01000011">
    <property type="protein sequence ID" value="TNY23455.1"/>
    <property type="molecule type" value="Genomic_DNA"/>
</dbReference>
<feature type="compositionally biased region" description="Polar residues" evidence="1">
    <location>
        <begin position="890"/>
        <end position="900"/>
    </location>
</feature>
<dbReference type="CDD" id="cd00167">
    <property type="entry name" value="SANT"/>
    <property type="match status" value="2"/>
</dbReference>
<protein>
    <recommendedName>
        <fullName evidence="7">Proteophosphoglycan ppg4</fullName>
    </recommendedName>
</protein>
<gene>
    <name evidence="5" type="ORF">DMC30DRAFT_389561</name>
</gene>